<evidence type="ECO:0000313" key="14">
    <source>
        <dbReference type="Proteomes" id="UP001652700"/>
    </source>
</evidence>
<accession>A0ABM5JP18</accession>
<keyword evidence="6 11" id="KW-0548">Nucleotidyltransferase</keyword>
<keyword evidence="9 11" id="KW-0520">NAD</keyword>
<dbReference type="NCBIfam" id="TIGR00482">
    <property type="entry name" value="nicotinate (nicotinamide) nucleotide adenylyltransferase"/>
    <property type="match status" value="1"/>
</dbReference>
<organism evidence="13 14">
    <name type="scientific">Diabrotica virgifera virgifera</name>
    <name type="common">western corn rootworm</name>
    <dbReference type="NCBI Taxonomy" id="50390"/>
    <lineage>
        <taxon>Eukaryota</taxon>
        <taxon>Metazoa</taxon>
        <taxon>Ecdysozoa</taxon>
        <taxon>Arthropoda</taxon>
        <taxon>Hexapoda</taxon>
        <taxon>Insecta</taxon>
        <taxon>Pterygota</taxon>
        <taxon>Neoptera</taxon>
        <taxon>Endopterygota</taxon>
        <taxon>Coleoptera</taxon>
        <taxon>Polyphaga</taxon>
        <taxon>Cucujiformia</taxon>
        <taxon>Chrysomeloidea</taxon>
        <taxon>Chrysomelidae</taxon>
        <taxon>Galerucinae</taxon>
        <taxon>Diabroticina</taxon>
        <taxon>Diabroticites</taxon>
        <taxon>Diabrotica</taxon>
    </lineage>
</organism>
<sequence length="346" mass="39127">MGPPSATNIVLLACGSYNPPTNMHLRMFELARDYLHRMGQHVVLGGVISPVHDGYGKEDLAHSNHRLEMVKLALQNHDWVSYSNWECSQESWTRTREVLQYHQNHINAAVNESINNLYDVNENELRWIPETIRNGDTGPVKVKLLCGADLLESFGTPGLWANEDLEEIVGRHGLVVITRSNSNPAEFIYNSDLLTKYMANITIVTEWIANEISSTKVRRALRRNESVKYILPDKVIDYIHKNGLYGSQKTIKYLHVPNSVFLTPSPTDIIMDSPSPKNCMSICDNNLFSRQQYGTRLSIDTVDSFVKTGMKHPGQAVKVVKDKLKVHTIVHNQPEQKASLVRPACL</sequence>
<keyword evidence="5 11" id="KW-0808">Transferase</keyword>
<keyword evidence="4 11" id="KW-0662">Pyridine nucleotide biosynthesis</keyword>
<feature type="domain" description="Cytidyltransferase-like" evidence="12">
    <location>
        <begin position="12"/>
        <end position="219"/>
    </location>
</feature>
<keyword evidence="7 11" id="KW-0547">Nucleotide-binding</keyword>
<keyword evidence="8 11" id="KW-0067">ATP-binding</keyword>
<dbReference type="InterPro" id="IPR051182">
    <property type="entry name" value="Euk_NMN_adenylyltrnsfrase"/>
</dbReference>
<reference evidence="13" key="1">
    <citation type="submission" date="2025-05" db="UniProtKB">
        <authorList>
            <consortium name="EnsemblMetazoa"/>
        </authorList>
    </citation>
    <scope>IDENTIFICATION</scope>
</reference>
<dbReference type="RefSeq" id="XP_050499680.1">
    <property type="nucleotide sequence ID" value="XM_050643723.1"/>
</dbReference>
<dbReference type="InterPro" id="IPR005248">
    <property type="entry name" value="NadD/NMNAT"/>
</dbReference>
<dbReference type="EnsemblMetazoa" id="XM_050643723.1">
    <property type="protein sequence ID" value="XP_050499680.1"/>
    <property type="gene ID" value="LOC126880066"/>
</dbReference>
<evidence type="ECO:0000256" key="8">
    <source>
        <dbReference type="ARBA" id="ARBA00022840"/>
    </source>
</evidence>
<comment type="catalytic activity">
    <reaction evidence="11">
        <text>beta-nicotinamide D-ribonucleotide + ATP + H(+) = diphosphate + NAD(+)</text>
        <dbReference type="Rhea" id="RHEA:21360"/>
        <dbReference type="ChEBI" id="CHEBI:14649"/>
        <dbReference type="ChEBI" id="CHEBI:15378"/>
        <dbReference type="ChEBI" id="CHEBI:30616"/>
        <dbReference type="ChEBI" id="CHEBI:33019"/>
        <dbReference type="ChEBI" id="CHEBI:57540"/>
        <dbReference type="EC" id="2.7.7.1"/>
    </reaction>
</comment>
<evidence type="ECO:0000256" key="1">
    <source>
        <dbReference type="ARBA" id="ARBA00004658"/>
    </source>
</evidence>
<evidence type="ECO:0000256" key="11">
    <source>
        <dbReference type="RuleBase" id="RU362021"/>
    </source>
</evidence>
<comment type="pathway">
    <text evidence="2">Cofactor biosynthesis; NAD(+) biosynthesis; deamido-NAD(+) from nicotinate D-ribonucleotide: step 1/1.</text>
</comment>
<evidence type="ECO:0000256" key="2">
    <source>
        <dbReference type="ARBA" id="ARBA00005019"/>
    </source>
</evidence>
<evidence type="ECO:0000256" key="5">
    <source>
        <dbReference type="ARBA" id="ARBA00022679"/>
    </source>
</evidence>
<dbReference type="EC" id="2.7.7.18" evidence="11"/>
<dbReference type="Gene3D" id="3.40.50.620">
    <property type="entry name" value="HUPs"/>
    <property type="match status" value="1"/>
</dbReference>
<dbReference type="InterPro" id="IPR045094">
    <property type="entry name" value="NMNAT_euk"/>
</dbReference>
<comment type="pathway">
    <text evidence="1 11">Cofactor biosynthesis; NAD(+) biosynthesis; NAD(+) from nicotinamide D-ribonucleotide: step 1/1.</text>
</comment>
<evidence type="ECO:0000313" key="13">
    <source>
        <dbReference type="EnsemblMetazoa" id="XP_050499680.1"/>
    </source>
</evidence>
<evidence type="ECO:0000256" key="7">
    <source>
        <dbReference type="ARBA" id="ARBA00022741"/>
    </source>
</evidence>
<dbReference type="SUPFAM" id="SSF52374">
    <property type="entry name" value="Nucleotidylyl transferase"/>
    <property type="match status" value="1"/>
</dbReference>
<evidence type="ECO:0000256" key="10">
    <source>
        <dbReference type="ARBA" id="ARBA00048721"/>
    </source>
</evidence>
<dbReference type="PANTHER" id="PTHR12039:SF0">
    <property type="entry name" value="NICOTINAMIDE-NUCLEOTIDE ADENYLYLTRANSFERASE"/>
    <property type="match status" value="1"/>
</dbReference>
<dbReference type="PANTHER" id="PTHR12039">
    <property type="entry name" value="NICOTINAMIDE MONONUCLEOTIDE ADENYLYLTRANSFERASE"/>
    <property type="match status" value="1"/>
</dbReference>
<dbReference type="CDD" id="cd09286">
    <property type="entry name" value="NMNAT_Eukarya"/>
    <property type="match status" value="1"/>
</dbReference>
<comment type="similarity">
    <text evidence="3 11">Belongs to the eukaryotic NMN adenylyltransferase family.</text>
</comment>
<protein>
    <recommendedName>
        <fullName evidence="11">Nicotinamide-nucleotide adenylyltransferase</fullName>
        <ecNumber evidence="11">2.7.7.1</ecNumber>
        <ecNumber evidence="11">2.7.7.18</ecNumber>
    </recommendedName>
</protein>
<evidence type="ECO:0000259" key="12">
    <source>
        <dbReference type="Pfam" id="PF01467"/>
    </source>
</evidence>
<dbReference type="EC" id="2.7.7.1" evidence="11"/>
<name>A0ABM5JP18_DIAVI</name>
<dbReference type="Pfam" id="PF01467">
    <property type="entry name" value="CTP_transf_like"/>
    <property type="match status" value="1"/>
</dbReference>
<dbReference type="InterPro" id="IPR004821">
    <property type="entry name" value="Cyt_trans-like"/>
</dbReference>
<evidence type="ECO:0000256" key="6">
    <source>
        <dbReference type="ARBA" id="ARBA00022695"/>
    </source>
</evidence>
<keyword evidence="14" id="KW-1185">Reference proteome</keyword>
<evidence type="ECO:0000256" key="4">
    <source>
        <dbReference type="ARBA" id="ARBA00022642"/>
    </source>
</evidence>
<dbReference type="Proteomes" id="UP001652700">
    <property type="component" value="Unplaced"/>
</dbReference>
<dbReference type="InterPro" id="IPR014729">
    <property type="entry name" value="Rossmann-like_a/b/a_fold"/>
</dbReference>
<comment type="catalytic activity">
    <reaction evidence="10 11">
        <text>nicotinate beta-D-ribonucleotide + ATP + H(+) = deamido-NAD(+) + diphosphate</text>
        <dbReference type="Rhea" id="RHEA:22860"/>
        <dbReference type="ChEBI" id="CHEBI:15378"/>
        <dbReference type="ChEBI" id="CHEBI:30616"/>
        <dbReference type="ChEBI" id="CHEBI:33019"/>
        <dbReference type="ChEBI" id="CHEBI:57502"/>
        <dbReference type="ChEBI" id="CHEBI:58437"/>
        <dbReference type="EC" id="2.7.7.18"/>
    </reaction>
</comment>
<evidence type="ECO:0000256" key="9">
    <source>
        <dbReference type="ARBA" id="ARBA00023027"/>
    </source>
</evidence>
<dbReference type="GeneID" id="126880066"/>
<evidence type="ECO:0000256" key="3">
    <source>
        <dbReference type="ARBA" id="ARBA00007064"/>
    </source>
</evidence>
<proteinExistence type="inferred from homology"/>